<dbReference type="Proteomes" id="UP001368270">
    <property type="component" value="Unassembled WGS sequence"/>
</dbReference>
<sequence length="253" mass="28051">MADINACAGLVQRGDADRFVAIMAAPVAARAKLFPLFAFNIEVSRAPWVTQESMIAEMRLQWWRDALEEIRDGVQVRRHEVVTPLAAVLTPETAESLDALVEARRWDIYKDPFEDEAAFRTYLDKTTGNLLVAGCQMLGAADEAAVRDVAFAHALVRWFQAIPELENQGRRPLVDGRVEAVQALAQEALARRQAVRSSQISKSARAALYCTWQDVALLKQVIADPMLVADGALGLSEFRRKSSLLAVSTFNRL</sequence>
<name>A0ABU8QBY0_9RHOB</name>
<evidence type="ECO:0000313" key="1">
    <source>
        <dbReference type="EMBL" id="MEJ5216929.1"/>
    </source>
</evidence>
<gene>
    <name evidence="1" type="ORF">WG622_01635</name>
</gene>
<dbReference type="InterPro" id="IPR008949">
    <property type="entry name" value="Isoprenoid_synthase_dom_sf"/>
</dbReference>
<dbReference type="EMBL" id="JBBGAZ010000001">
    <property type="protein sequence ID" value="MEJ5216929.1"/>
    <property type="molecule type" value="Genomic_DNA"/>
</dbReference>
<dbReference type="Pfam" id="PF00494">
    <property type="entry name" value="SQS_PSY"/>
    <property type="match status" value="1"/>
</dbReference>
<keyword evidence="2" id="KW-1185">Reference proteome</keyword>
<dbReference type="Gene3D" id="1.10.600.10">
    <property type="entry name" value="Farnesyl Diphosphate Synthase"/>
    <property type="match status" value="1"/>
</dbReference>
<comment type="caution">
    <text evidence="1">The sequence shown here is derived from an EMBL/GenBank/DDBJ whole genome shotgun (WGS) entry which is preliminary data.</text>
</comment>
<evidence type="ECO:0000313" key="2">
    <source>
        <dbReference type="Proteomes" id="UP001368270"/>
    </source>
</evidence>
<reference evidence="1 2" key="1">
    <citation type="submission" date="2024-03" db="EMBL/GenBank/DDBJ databases">
        <title>Cognatishimia coralii sp. nov., a marine bacterium isolated from coral surrounding seawater.</title>
        <authorList>
            <person name="Liu X."/>
            <person name="Liu S."/>
            <person name="Sun H."/>
            <person name="Zhang Y."/>
        </authorList>
    </citation>
    <scope>NUCLEOTIDE SEQUENCE [LARGE SCALE GENOMIC DNA]</scope>
    <source>
        <strain evidence="1 2">D5M38</strain>
    </source>
</reference>
<accession>A0ABU8QBY0</accession>
<organism evidence="1 2">
    <name type="scientific">Cognatishimia coralii</name>
    <dbReference type="NCBI Taxonomy" id="3083254"/>
    <lineage>
        <taxon>Bacteria</taxon>
        <taxon>Pseudomonadati</taxon>
        <taxon>Pseudomonadota</taxon>
        <taxon>Alphaproteobacteria</taxon>
        <taxon>Rhodobacterales</taxon>
        <taxon>Paracoccaceae</taxon>
        <taxon>Cognatishimia</taxon>
    </lineage>
</organism>
<dbReference type="InterPro" id="IPR002060">
    <property type="entry name" value="Squ/phyt_synthse"/>
</dbReference>
<proteinExistence type="predicted"/>
<dbReference type="SUPFAM" id="SSF48576">
    <property type="entry name" value="Terpenoid synthases"/>
    <property type="match status" value="1"/>
</dbReference>
<dbReference type="RefSeq" id="WP_339402000.1">
    <property type="nucleotide sequence ID" value="NZ_JBBGAZ010000001.1"/>
</dbReference>
<protein>
    <submittedName>
        <fullName evidence="1">Squalene/phytoene synthase family protein</fullName>
    </submittedName>
</protein>